<comment type="caution">
    <text evidence="8">The sequence shown here is derived from an EMBL/GenBank/DDBJ whole genome shotgun (WGS) entry which is preliminary data.</text>
</comment>
<dbReference type="Proteomes" id="UP000032233">
    <property type="component" value="Unassembled WGS sequence"/>
</dbReference>
<dbReference type="PROSITE" id="PS00962">
    <property type="entry name" value="RIBOSOMAL_S2_1"/>
    <property type="match status" value="1"/>
</dbReference>
<protein>
    <recommendedName>
        <fullName evidence="4 5">Small ribosomal subunit protein uS2</fullName>
    </recommendedName>
</protein>
<dbReference type="InterPro" id="IPR001865">
    <property type="entry name" value="Ribosomal_uS2"/>
</dbReference>
<dbReference type="InParanoid" id="A0A0D2J8M4"/>
<keyword evidence="2 5" id="KW-0689">Ribosomal protein</keyword>
<dbReference type="Gene3D" id="1.10.287.610">
    <property type="entry name" value="Helix hairpin bin"/>
    <property type="match status" value="1"/>
</dbReference>
<evidence type="ECO:0000256" key="5">
    <source>
        <dbReference type="HAMAP-Rule" id="MF_00291"/>
    </source>
</evidence>
<comment type="similarity">
    <text evidence="1 5 6">Belongs to the universal ribosomal protein uS2 family.</text>
</comment>
<dbReference type="GO" id="GO:0022627">
    <property type="term" value="C:cytosolic small ribosomal subunit"/>
    <property type="evidence" value="ECO:0007669"/>
    <property type="project" value="TreeGrafter"/>
</dbReference>
<keyword evidence="9" id="KW-1185">Reference proteome</keyword>
<dbReference type="SUPFAM" id="SSF52313">
    <property type="entry name" value="Ribosomal protein S2"/>
    <property type="match status" value="1"/>
</dbReference>
<evidence type="ECO:0000313" key="9">
    <source>
        <dbReference type="Proteomes" id="UP000032233"/>
    </source>
</evidence>
<evidence type="ECO:0000256" key="3">
    <source>
        <dbReference type="ARBA" id="ARBA00023274"/>
    </source>
</evidence>
<dbReference type="Pfam" id="PF00318">
    <property type="entry name" value="Ribosomal_S2"/>
    <property type="match status" value="1"/>
</dbReference>
<dbReference type="PATRIC" id="fig|1429043.3.peg.4523"/>
<evidence type="ECO:0000256" key="7">
    <source>
        <dbReference type="SAM" id="MobiDB-lite"/>
    </source>
</evidence>
<dbReference type="HAMAP" id="MF_00291_B">
    <property type="entry name" value="Ribosomal_uS2_B"/>
    <property type="match status" value="1"/>
</dbReference>
<dbReference type="Gene3D" id="3.40.50.10490">
    <property type="entry name" value="Glucose-6-phosphate isomerase like protein, domain 1"/>
    <property type="match status" value="1"/>
</dbReference>
<dbReference type="GO" id="GO:0003735">
    <property type="term" value="F:structural constituent of ribosome"/>
    <property type="evidence" value="ECO:0007669"/>
    <property type="project" value="InterPro"/>
</dbReference>
<dbReference type="AlphaFoldDB" id="A0A0D2J8M4"/>
<dbReference type="FunCoup" id="A0A0D2J8M4">
    <property type="interactions" value="776"/>
</dbReference>
<proteinExistence type="inferred from homology"/>
<reference evidence="8 9" key="1">
    <citation type="submission" date="2013-11" db="EMBL/GenBank/DDBJ databases">
        <title>Metagenomic analysis of a methanogenic consortium involved in long chain n-alkane degradation.</title>
        <authorList>
            <person name="Davidova I.A."/>
            <person name="Callaghan A.V."/>
            <person name="Wawrik B."/>
            <person name="Pruitt S."/>
            <person name="Marks C."/>
            <person name="Duncan K.E."/>
            <person name="Suflita J.M."/>
        </authorList>
    </citation>
    <scope>NUCLEOTIDE SEQUENCE [LARGE SCALE GENOMIC DNA]</scope>
    <source>
        <strain evidence="8 9">SPR</strain>
    </source>
</reference>
<dbReference type="PANTHER" id="PTHR12534:SF0">
    <property type="entry name" value="SMALL RIBOSOMAL SUBUNIT PROTEIN US2M"/>
    <property type="match status" value="1"/>
</dbReference>
<name>A0A0D2J8M4_9BACT</name>
<dbReference type="InterPro" id="IPR023591">
    <property type="entry name" value="Ribosomal_uS2_flav_dom_sf"/>
</dbReference>
<organism evidence="8 9">
    <name type="scientific">Dethiosulfatarculus sandiegensis</name>
    <dbReference type="NCBI Taxonomy" id="1429043"/>
    <lineage>
        <taxon>Bacteria</taxon>
        <taxon>Pseudomonadati</taxon>
        <taxon>Thermodesulfobacteriota</taxon>
        <taxon>Desulfarculia</taxon>
        <taxon>Desulfarculales</taxon>
        <taxon>Desulfarculaceae</taxon>
        <taxon>Dethiosulfatarculus</taxon>
    </lineage>
</organism>
<dbReference type="PANTHER" id="PTHR12534">
    <property type="entry name" value="30S RIBOSOMAL PROTEIN S2 PROKARYOTIC AND ORGANELLAR"/>
    <property type="match status" value="1"/>
</dbReference>
<evidence type="ECO:0000256" key="2">
    <source>
        <dbReference type="ARBA" id="ARBA00022980"/>
    </source>
</evidence>
<feature type="compositionally biased region" description="Basic and acidic residues" evidence="7">
    <location>
        <begin position="270"/>
        <end position="283"/>
    </location>
</feature>
<dbReference type="PROSITE" id="PS00963">
    <property type="entry name" value="RIBOSOMAL_S2_2"/>
    <property type="match status" value="1"/>
</dbReference>
<dbReference type="GO" id="GO:0006412">
    <property type="term" value="P:translation"/>
    <property type="evidence" value="ECO:0007669"/>
    <property type="project" value="UniProtKB-UniRule"/>
</dbReference>
<evidence type="ECO:0000256" key="1">
    <source>
        <dbReference type="ARBA" id="ARBA00006242"/>
    </source>
</evidence>
<dbReference type="NCBIfam" id="TIGR01011">
    <property type="entry name" value="rpsB_bact"/>
    <property type="match status" value="1"/>
</dbReference>
<sequence>MRQLLEAGVHFGHQTQRWNPKMKPYIFGARNGIYIIDLQKTAAKFRTSYNFVVDAVAKGADVLFVGTKRQAADIIKEESQRCGMYYVNHRWLGGMLTNYSTIKKSIDRYKYLEGMFEDGTINKFPKKEAIQMERQLEKLRTNLEGIKDMGKLPGVIFMVDIKKEKIAVNEARRLGIPTVALVDTNCDPDDIDYVVPGNDDAIRAIRLVAGKIADAALEGVALRDSRGFKDEGQEKAPKAAEVEVPKDMPEVVVGRPEEQGGPEVVYASRAAEKTEKTETPTEG</sequence>
<dbReference type="PRINTS" id="PR00395">
    <property type="entry name" value="RIBOSOMALS2"/>
</dbReference>
<dbReference type="CDD" id="cd01425">
    <property type="entry name" value="RPS2"/>
    <property type="match status" value="1"/>
</dbReference>
<feature type="region of interest" description="Disordered" evidence="7">
    <location>
        <begin position="228"/>
        <end position="283"/>
    </location>
</feature>
<accession>A0A0D2J8M4</accession>
<feature type="compositionally biased region" description="Basic and acidic residues" evidence="7">
    <location>
        <begin position="228"/>
        <end position="249"/>
    </location>
</feature>
<evidence type="ECO:0000313" key="8">
    <source>
        <dbReference type="EMBL" id="KIX12046.1"/>
    </source>
</evidence>
<dbReference type="EMBL" id="AZAC01000035">
    <property type="protein sequence ID" value="KIX12046.1"/>
    <property type="molecule type" value="Genomic_DNA"/>
</dbReference>
<evidence type="ECO:0000256" key="4">
    <source>
        <dbReference type="ARBA" id="ARBA00035256"/>
    </source>
</evidence>
<evidence type="ECO:0000256" key="6">
    <source>
        <dbReference type="RuleBase" id="RU003631"/>
    </source>
</evidence>
<dbReference type="InterPro" id="IPR005706">
    <property type="entry name" value="Ribosomal_uS2_bac/mit/plastid"/>
</dbReference>
<keyword evidence="3 5" id="KW-0687">Ribonucleoprotein</keyword>
<dbReference type="STRING" id="1429043.X474_21330"/>
<dbReference type="InterPro" id="IPR018130">
    <property type="entry name" value="Ribosomal_uS2_CS"/>
</dbReference>
<gene>
    <name evidence="5" type="primary">rpsB</name>
    <name evidence="8" type="ORF">X474_21330</name>
</gene>
<dbReference type="FunFam" id="1.10.287.610:FF:000001">
    <property type="entry name" value="30S ribosomal protein S2"/>
    <property type="match status" value="1"/>
</dbReference>